<dbReference type="EMBL" id="PXNP01000104">
    <property type="protein sequence ID" value="PSF05258.1"/>
    <property type="molecule type" value="Genomic_DNA"/>
</dbReference>
<protein>
    <submittedName>
        <fullName evidence="1">Uncharacterized protein</fullName>
    </submittedName>
</protein>
<dbReference type="AlphaFoldDB" id="A0A2T1K5E5"/>
<accession>A0A2T1K5E5</accession>
<dbReference type="Proteomes" id="UP000239866">
    <property type="component" value="Unassembled WGS sequence"/>
</dbReference>
<evidence type="ECO:0000313" key="2">
    <source>
        <dbReference type="Proteomes" id="UP000239866"/>
    </source>
</evidence>
<organism evidence="1 2">
    <name type="scientific">Marinobacter fuscus</name>
    <dbReference type="NCBI Taxonomy" id="2109942"/>
    <lineage>
        <taxon>Bacteria</taxon>
        <taxon>Pseudomonadati</taxon>
        <taxon>Pseudomonadota</taxon>
        <taxon>Gammaproteobacteria</taxon>
        <taxon>Pseudomonadales</taxon>
        <taxon>Marinobacteraceae</taxon>
        <taxon>Marinobacter</taxon>
    </lineage>
</organism>
<sequence>MSVFRFPVSESKKPRLGYQSGLFESGGSLGCLPGCLPRCVRSMKILRAARALAKIKAITKPPKIHSRACGFQFFTKSFQNIQLTGCV</sequence>
<reference evidence="1 2" key="1">
    <citation type="submission" date="2018-03" db="EMBL/GenBank/DDBJ databases">
        <title>Marinobacter brunus sp. nov., a marine bacterium of Gamma-proteobacteria isolated from the surface seawater of the South China Sea.</title>
        <authorList>
            <person name="Cheng H."/>
            <person name="Wu Y.-H."/>
            <person name="Xamxidin M."/>
            <person name="Xu X.-W."/>
        </authorList>
    </citation>
    <scope>NUCLEOTIDE SEQUENCE [LARGE SCALE GENOMIC DNA]</scope>
    <source>
        <strain evidence="1 2">NH169-3</strain>
    </source>
</reference>
<evidence type="ECO:0000313" key="1">
    <source>
        <dbReference type="EMBL" id="PSF05258.1"/>
    </source>
</evidence>
<keyword evidence="2" id="KW-1185">Reference proteome</keyword>
<gene>
    <name evidence="1" type="ORF">C7H09_16830</name>
</gene>
<proteinExistence type="predicted"/>
<comment type="caution">
    <text evidence="1">The sequence shown here is derived from an EMBL/GenBank/DDBJ whole genome shotgun (WGS) entry which is preliminary data.</text>
</comment>
<name>A0A2T1K5E5_9GAMM</name>